<dbReference type="GO" id="GO:0005524">
    <property type="term" value="F:ATP binding"/>
    <property type="evidence" value="ECO:0007669"/>
    <property type="project" value="InterPro"/>
</dbReference>
<dbReference type="PANTHER" id="PTHR13710:SF105">
    <property type="entry name" value="ATP-DEPENDENT DNA HELICASE Q1"/>
    <property type="match status" value="1"/>
</dbReference>
<reference evidence="8" key="2">
    <citation type="journal article" date="2021" name="Microbiome">
        <title>Successional dynamics and alternative stable states in a saline activated sludge microbial community over 9 years.</title>
        <authorList>
            <person name="Wang Y."/>
            <person name="Ye J."/>
            <person name="Ju F."/>
            <person name="Liu L."/>
            <person name="Boyd J.A."/>
            <person name="Deng Y."/>
            <person name="Parks D.H."/>
            <person name="Jiang X."/>
            <person name="Yin X."/>
            <person name="Woodcroft B.J."/>
            <person name="Tyson G.W."/>
            <person name="Hugenholtz P."/>
            <person name="Polz M.F."/>
            <person name="Zhang T."/>
        </authorList>
    </citation>
    <scope>NUCLEOTIDE SEQUENCE</scope>
    <source>
        <strain evidence="8">HKST-UBA01</strain>
    </source>
</reference>
<dbReference type="InterPro" id="IPR027417">
    <property type="entry name" value="P-loop_NTPase"/>
</dbReference>
<organism evidence="8 9">
    <name type="scientific">Eiseniibacteriota bacterium</name>
    <dbReference type="NCBI Taxonomy" id="2212470"/>
    <lineage>
        <taxon>Bacteria</taxon>
        <taxon>Candidatus Eiseniibacteriota</taxon>
    </lineage>
</organism>
<comment type="caution">
    <text evidence="8">The sequence shown here is derived from an EMBL/GenBank/DDBJ whole genome shotgun (WGS) entry which is preliminary data.</text>
</comment>
<comment type="similarity">
    <text evidence="1">Belongs to the helicase family. RecQ subfamily.</text>
</comment>
<comment type="catalytic activity">
    <reaction evidence="4">
        <text>Couples ATP hydrolysis with the unwinding of duplex DNA by translocating in the 3'-5' direction.</text>
        <dbReference type="EC" id="5.6.2.4"/>
    </reaction>
</comment>
<dbReference type="EC" id="5.6.2.4" evidence="5"/>
<dbReference type="GO" id="GO:0006281">
    <property type="term" value="P:DNA repair"/>
    <property type="evidence" value="ECO:0007669"/>
    <property type="project" value="TreeGrafter"/>
</dbReference>
<dbReference type="Pfam" id="PF00270">
    <property type="entry name" value="DEAD"/>
    <property type="match status" value="1"/>
</dbReference>
<dbReference type="AlphaFoldDB" id="A0A956M069"/>
<evidence type="ECO:0000256" key="5">
    <source>
        <dbReference type="ARBA" id="ARBA00034808"/>
    </source>
</evidence>
<sequence>MDPRTGRSQGGVVPLDAAQPPVDAPPQAPDFERVLRSYWGFEALRPMQEEAIRAALAGRDALVILPTGGGKSLCYQVPPLVRRGLSIVVSPLKALMNDQVAGLEMIGYPVAAIHGDIS</sequence>
<evidence type="ECO:0000313" key="8">
    <source>
        <dbReference type="EMBL" id="MCA9728776.1"/>
    </source>
</evidence>
<evidence type="ECO:0000256" key="2">
    <source>
        <dbReference type="ARBA" id="ARBA00023125"/>
    </source>
</evidence>
<feature type="compositionally biased region" description="Low complexity" evidence="6">
    <location>
        <begin position="12"/>
        <end position="21"/>
    </location>
</feature>
<reference evidence="8" key="1">
    <citation type="submission" date="2020-04" db="EMBL/GenBank/DDBJ databases">
        <authorList>
            <person name="Zhang T."/>
        </authorList>
    </citation>
    <scope>NUCLEOTIDE SEQUENCE</scope>
    <source>
        <strain evidence="8">HKST-UBA01</strain>
    </source>
</reference>
<dbReference type="Proteomes" id="UP000697710">
    <property type="component" value="Unassembled WGS sequence"/>
</dbReference>
<name>A0A956M069_UNCEI</name>
<dbReference type="GO" id="GO:0003677">
    <property type="term" value="F:DNA binding"/>
    <property type="evidence" value="ECO:0007669"/>
    <property type="project" value="UniProtKB-KW"/>
</dbReference>
<feature type="domain" description="DEAD/DEAH-box helicase" evidence="7">
    <location>
        <begin position="45"/>
        <end position="109"/>
    </location>
</feature>
<dbReference type="Gene3D" id="3.40.50.300">
    <property type="entry name" value="P-loop containing nucleotide triphosphate hydrolases"/>
    <property type="match status" value="1"/>
</dbReference>
<keyword evidence="8" id="KW-0347">Helicase</keyword>
<keyword evidence="8" id="KW-0378">Hydrolase</keyword>
<keyword evidence="2" id="KW-0238">DNA-binding</keyword>
<keyword evidence="8" id="KW-0067">ATP-binding</keyword>
<feature type="region of interest" description="Disordered" evidence="6">
    <location>
        <begin position="1"/>
        <end position="27"/>
    </location>
</feature>
<evidence type="ECO:0000256" key="1">
    <source>
        <dbReference type="ARBA" id="ARBA00005446"/>
    </source>
</evidence>
<dbReference type="GO" id="GO:0030894">
    <property type="term" value="C:replisome"/>
    <property type="evidence" value="ECO:0007669"/>
    <property type="project" value="TreeGrafter"/>
</dbReference>
<dbReference type="InterPro" id="IPR011545">
    <property type="entry name" value="DEAD/DEAH_box_helicase_dom"/>
</dbReference>
<evidence type="ECO:0000256" key="6">
    <source>
        <dbReference type="SAM" id="MobiDB-lite"/>
    </source>
</evidence>
<evidence type="ECO:0000313" key="9">
    <source>
        <dbReference type="Proteomes" id="UP000697710"/>
    </source>
</evidence>
<dbReference type="GO" id="GO:0006310">
    <property type="term" value="P:DNA recombination"/>
    <property type="evidence" value="ECO:0007669"/>
    <property type="project" value="TreeGrafter"/>
</dbReference>
<accession>A0A956M069</accession>
<dbReference type="PANTHER" id="PTHR13710">
    <property type="entry name" value="DNA HELICASE RECQ FAMILY MEMBER"/>
    <property type="match status" value="1"/>
</dbReference>
<dbReference type="GO" id="GO:0043590">
    <property type="term" value="C:bacterial nucleoid"/>
    <property type="evidence" value="ECO:0007669"/>
    <property type="project" value="TreeGrafter"/>
</dbReference>
<evidence type="ECO:0000256" key="3">
    <source>
        <dbReference type="ARBA" id="ARBA00023235"/>
    </source>
</evidence>
<proteinExistence type="inferred from homology"/>
<dbReference type="GO" id="GO:0009378">
    <property type="term" value="F:four-way junction helicase activity"/>
    <property type="evidence" value="ECO:0007669"/>
    <property type="project" value="TreeGrafter"/>
</dbReference>
<evidence type="ECO:0000256" key="4">
    <source>
        <dbReference type="ARBA" id="ARBA00034617"/>
    </source>
</evidence>
<feature type="non-terminal residue" evidence="8">
    <location>
        <position position="118"/>
    </location>
</feature>
<keyword evidence="3" id="KW-0413">Isomerase</keyword>
<dbReference type="GO" id="GO:0005737">
    <property type="term" value="C:cytoplasm"/>
    <property type="evidence" value="ECO:0007669"/>
    <property type="project" value="TreeGrafter"/>
</dbReference>
<dbReference type="GO" id="GO:0043138">
    <property type="term" value="F:3'-5' DNA helicase activity"/>
    <property type="evidence" value="ECO:0007669"/>
    <property type="project" value="UniProtKB-EC"/>
</dbReference>
<dbReference type="SUPFAM" id="SSF52540">
    <property type="entry name" value="P-loop containing nucleoside triphosphate hydrolases"/>
    <property type="match status" value="1"/>
</dbReference>
<keyword evidence="8" id="KW-0547">Nucleotide-binding</keyword>
<dbReference type="EMBL" id="JAGQHR010000473">
    <property type="protein sequence ID" value="MCA9728776.1"/>
    <property type="molecule type" value="Genomic_DNA"/>
</dbReference>
<gene>
    <name evidence="8" type="ORF">KC729_13885</name>
</gene>
<evidence type="ECO:0000259" key="7">
    <source>
        <dbReference type="Pfam" id="PF00270"/>
    </source>
</evidence>
<protein>
    <recommendedName>
        <fullName evidence="5">DNA 3'-5' helicase</fullName>
        <ecNumber evidence="5">5.6.2.4</ecNumber>
    </recommendedName>
</protein>